<comment type="caution">
    <text evidence="6">The sequence shown here is derived from an EMBL/GenBank/DDBJ whole genome shotgun (WGS) entry which is preliminary data.</text>
</comment>
<gene>
    <name evidence="6" type="ORF">FHS48_003119</name>
</gene>
<evidence type="ECO:0000313" key="6">
    <source>
        <dbReference type="EMBL" id="MBB6211676.1"/>
    </source>
</evidence>
<reference evidence="6 7" key="1">
    <citation type="submission" date="2020-08" db="EMBL/GenBank/DDBJ databases">
        <title>Genomic Encyclopedia of Type Strains, Phase IV (KMG-IV): sequencing the most valuable type-strain genomes for metagenomic binning, comparative biology and taxonomic classification.</title>
        <authorList>
            <person name="Goeker M."/>
        </authorList>
    </citation>
    <scope>NUCLEOTIDE SEQUENCE [LARGE SCALE GENOMIC DNA]</scope>
    <source>
        <strain evidence="6 7">DSM 11590</strain>
    </source>
</reference>
<dbReference type="PANTHER" id="PTHR42794:SF2">
    <property type="entry name" value="ABC TRANSPORTER ATP-BINDING PROTEIN"/>
    <property type="match status" value="1"/>
</dbReference>
<dbReference type="SMART" id="SM00382">
    <property type="entry name" value="AAA"/>
    <property type="match status" value="1"/>
</dbReference>
<dbReference type="Proteomes" id="UP000544872">
    <property type="component" value="Unassembled WGS sequence"/>
</dbReference>
<sequence length="268" mass="29158">MLTAEHLGWGLRDRAILQDISLTVQAGEFVGLIGPNGSGKSSLLALLAGLRRPDHGTVRLDGTPLPAIPRRLLAQRLALVEQQAQTQERVTVRHVAGLGRTPHLGAFTPWSPQDTACVDQALAAVDLLDLADRDWSGLSGGERQRAHIARALAQQPELLLLDEPTNHLDIAHQLGLLDLVRQQGLTVVAALHDLNHAALFCDRIAVLHHGRLDAFGPPAEILTPDRLRRVFAVDAVVETDADGLCHIRYRVPRRPPMLAAAQKELARC</sequence>
<dbReference type="GO" id="GO:0005524">
    <property type="term" value="F:ATP binding"/>
    <property type="evidence" value="ECO:0007669"/>
    <property type="project" value="UniProtKB-KW"/>
</dbReference>
<dbReference type="AlphaFoldDB" id="A0A7W9ZHP0"/>
<dbReference type="RefSeq" id="WP_221443546.1">
    <property type="nucleotide sequence ID" value="NZ_JACIIX010000013.1"/>
</dbReference>
<keyword evidence="4 6" id="KW-0067">ATP-binding</keyword>
<dbReference type="FunFam" id="3.40.50.300:FF:000134">
    <property type="entry name" value="Iron-enterobactin ABC transporter ATP-binding protein"/>
    <property type="match status" value="1"/>
</dbReference>
<dbReference type="InterPro" id="IPR003439">
    <property type="entry name" value="ABC_transporter-like_ATP-bd"/>
</dbReference>
<feature type="domain" description="ABC transporter" evidence="5">
    <location>
        <begin position="2"/>
        <end position="234"/>
    </location>
</feature>
<accession>A0A7W9ZHP0</accession>
<comment type="similarity">
    <text evidence="1">Belongs to the ABC transporter superfamily.</text>
</comment>
<dbReference type="PANTHER" id="PTHR42794">
    <property type="entry name" value="HEMIN IMPORT ATP-BINDING PROTEIN HMUV"/>
    <property type="match status" value="1"/>
</dbReference>
<keyword evidence="3" id="KW-0547">Nucleotide-binding</keyword>
<dbReference type="EMBL" id="JACIIX010000013">
    <property type="protein sequence ID" value="MBB6211676.1"/>
    <property type="molecule type" value="Genomic_DNA"/>
</dbReference>
<dbReference type="GO" id="GO:0016887">
    <property type="term" value="F:ATP hydrolysis activity"/>
    <property type="evidence" value="ECO:0007669"/>
    <property type="project" value="InterPro"/>
</dbReference>
<organism evidence="6 7">
    <name type="scientific">Novispirillum itersonii</name>
    <name type="common">Aquaspirillum itersonii</name>
    <dbReference type="NCBI Taxonomy" id="189"/>
    <lineage>
        <taxon>Bacteria</taxon>
        <taxon>Pseudomonadati</taxon>
        <taxon>Pseudomonadota</taxon>
        <taxon>Alphaproteobacteria</taxon>
        <taxon>Rhodospirillales</taxon>
        <taxon>Novispirillaceae</taxon>
        <taxon>Novispirillum</taxon>
    </lineage>
</organism>
<evidence type="ECO:0000256" key="1">
    <source>
        <dbReference type="ARBA" id="ARBA00005417"/>
    </source>
</evidence>
<dbReference type="Gene3D" id="3.40.50.300">
    <property type="entry name" value="P-loop containing nucleotide triphosphate hydrolases"/>
    <property type="match status" value="1"/>
</dbReference>
<proteinExistence type="inferred from homology"/>
<evidence type="ECO:0000256" key="2">
    <source>
        <dbReference type="ARBA" id="ARBA00022448"/>
    </source>
</evidence>
<keyword evidence="7" id="KW-1185">Reference proteome</keyword>
<evidence type="ECO:0000313" key="7">
    <source>
        <dbReference type="Proteomes" id="UP000544872"/>
    </source>
</evidence>
<evidence type="ECO:0000256" key="4">
    <source>
        <dbReference type="ARBA" id="ARBA00022840"/>
    </source>
</evidence>
<dbReference type="InterPro" id="IPR027417">
    <property type="entry name" value="P-loop_NTPase"/>
</dbReference>
<protein>
    <submittedName>
        <fullName evidence="6">Iron complex transport system ATP-binding protein</fullName>
    </submittedName>
</protein>
<dbReference type="Pfam" id="PF00005">
    <property type="entry name" value="ABC_tran"/>
    <property type="match status" value="1"/>
</dbReference>
<evidence type="ECO:0000259" key="5">
    <source>
        <dbReference type="PROSITE" id="PS50893"/>
    </source>
</evidence>
<dbReference type="CDD" id="cd03214">
    <property type="entry name" value="ABC_Iron-Siderophores_B12_Hemin"/>
    <property type="match status" value="1"/>
</dbReference>
<keyword evidence="2" id="KW-0813">Transport</keyword>
<dbReference type="InterPro" id="IPR003593">
    <property type="entry name" value="AAA+_ATPase"/>
</dbReference>
<name>A0A7W9ZHP0_NOVIT</name>
<dbReference type="SUPFAM" id="SSF52540">
    <property type="entry name" value="P-loop containing nucleoside triphosphate hydrolases"/>
    <property type="match status" value="1"/>
</dbReference>
<dbReference type="PROSITE" id="PS50893">
    <property type="entry name" value="ABC_TRANSPORTER_2"/>
    <property type="match status" value="1"/>
</dbReference>
<evidence type="ECO:0000256" key="3">
    <source>
        <dbReference type="ARBA" id="ARBA00022741"/>
    </source>
</evidence>